<keyword evidence="5" id="KW-1133">Transmembrane helix</keyword>
<evidence type="ECO:0000256" key="7">
    <source>
        <dbReference type="PROSITE-ProRule" id="PRU00473"/>
    </source>
</evidence>
<dbReference type="AlphaFoldDB" id="A0A3S0I234"/>
<organism evidence="9 10">
    <name type="scientific">Lysinibacillus telephonicus</name>
    <dbReference type="NCBI Taxonomy" id="1714840"/>
    <lineage>
        <taxon>Bacteria</taxon>
        <taxon>Bacillati</taxon>
        <taxon>Bacillota</taxon>
        <taxon>Bacilli</taxon>
        <taxon>Bacillales</taxon>
        <taxon>Bacillaceae</taxon>
        <taxon>Lysinibacillus</taxon>
    </lineage>
</organism>
<gene>
    <name evidence="9" type="primary">motB</name>
    <name evidence="9" type="ORF">EKG35_08260</name>
</gene>
<evidence type="ECO:0000256" key="6">
    <source>
        <dbReference type="ARBA" id="ARBA00023136"/>
    </source>
</evidence>
<proteinExistence type="inferred from homology"/>
<keyword evidence="6 7" id="KW-0472">Membrane</keyword>
<evidence type="ECO:0000313" key="10">
    <source>
        <dbReference type="Proteomes" id="UP000276349"/>
    </source>
</evidence>
<comment type="subcellular location">
    <subcellularLocation>
        <location evidence="1">Cell membrane</location>
        <topology evidence="1">Single-pass membrane protein</topology>
    </subcellularLocation>
</comment>
<protein>
    <submittedName>
        <fullName evidence="9">Flagellar motor protein MotB</fullName>
    </submittedName>
</protein>
<dbReference type="NCBIfam" id="NF005831">
    <property type="entry name" value="PRK07734.1"/>
    <property type="match status" value="1"/>
</dbReference>
<evidence type="ECO:0000256" key="3">
    <source>
        <dbReference type="ARBA" id="ARBA00022475"/>
    </source>
</evidence>
<name>A0A3S0I234_9BACI</name>
<dbReference type="Pfam" id="PF00691">
    <property type="entry name" value="OmpA"/>
    <property type="match status" value="1"/>
</dbReference>
<dbReference type="InterPro" id="IPR036737">
    <property type="entry name" value="OmpA-like_sf"/>
</dbReference>
<dbReference type="CDD" id="cd07185">
    <property type="entry name" value="OmpA_C-like"/>
    <property type="match status" value="1"/>
</dbReference>
<dbReference type="InterPro" id="IPR050330">
    <property type="entry name" value="Bact_OuterMem_StrucFunc"/>
</dbReference>
<dbReference type="InterPro" id="IPR006665">
    <property type="entry name" value="OmpA-like"/>
</dbReference>
<dbReference type="PANTHER" id="PTHR30329">
    <property type="entry name" value="STATOR ELEMENT OF FLAGELLAR MOTOR COMPLEX"/>
    <property type="match status" value="1"/>
</dbReference>
<evidence type="ECO:0000256" key="1">
    <source>
        <dbReference type="ARBA" id="ARBA00004162"/>
    </source>
</evidence>
<evidence type="ECO:0000259" key="8">
    <source>
        <dbReference type="PROSITE" id="PS51123"/>
    </source>
</evidence>
<evidence type="ECO:0000256" key="2">
    <source>
        <dbReference type="ARBA" id="ARBA00008914"/>
    </source>
</evidence>
<dbReference type="Gene3D" id="3.30.1330.60">
    <property type="entry name" value="OmpA-like domain"/>
    <property type="match status" value="1"/>
</dbReference>
<evidence type="ECO:0000313" key="9">
    <source>
        <dbReference type="EMBL" id="RTQ93556.1"/>
    </source>
</evidence>
<evidence type="ECO:0000256" key="5">
    <source>
        <dbReference type="ARBA" id="ARBA00022989"/>
    </source>
</evidence>
<dbReference type="RefSeq" id="WP_126293973.1">
    <property type="nucleotide sequence ID" value="NZ_CP155468.1"/>
</dbReference>
<keyword evidence="10" id="KW-1185">Reference proteome</keyword>
<dbReference type="InterPro" id="IPR025713">
    <property type="entry name" value="MotB-like_N_dom"/>
</dbReference>
<keyword evidence="9" id="KW-0969">Cilium</keyword>
<dbReference type="EMBL" id="RXNR01000018">
    <property type="protein sequence ID" value="RTQ93556.1"/>
    <property type="molecule type" value="Genomic_DNA"/>
</dbReference>
<comment type="caution">
    <text evidence="9">The sequence shown here is derived from an EMBL/GenBank/DDBJ whole genome shotgun (WGS) entry which is preliminary data.</text>
</comment>
<keyword evidence="4" id="KW-0812">Transmembrane</keyword>
<dbReference type="Pfam" id="PF13677">
    <property type="entry name" value="MotB_plug"/>
    <property type="match status" value="1"/>
</dbReference>
<dbReference type="GO" id="GO:0005886">
    <property type="term" value="C:plasma membrane"/>
    <property type="evidence" value="ECO:0007669"/>
    <property type="project" value="UniProtKB-SubCell"/>
</dbReference>
<dbReference type="PANTHER" id="PTHR30329:SF21">
    <property type="entry name" value="LIPOPROTEIN YIAD-RELATED"/>
    <property type="match status" value="1"/>
</dbReference>
<sequence>MAKKAKKKKHDEHIDESWLLPYSDLLTLLLALFIVLFASSSIDQAKMEQMSQVFTEIFEGSSGFMDHTSVIQNPTAITDGVSEQQAAYIQDQKELKEIQERIDNFIAVNELESTFATKITDEGLLITIRDSILFDSGKADVKQDYISIAEELSKLLQLDPPRFIVVTGHTDNVPQNNAEFRSNWELSVMRAVNLMKLIMDSNPQLDPKYFSAKGYGEYNPIASNDTEAGRAQNRRVEVLIQQLVEPENSAENEDE</sequence>
<comment type="similarity">
    <text evidence="2">Belongs to the MotB family.</text>
</comment>
<keyword evidence="3" id="KW-1003">Cell membrane</keyword>
<feature type="domain" description="OmpA-like" evidence="8">
    <location>
        <begin position="121"/>
        <end position="244"/>
    </location>
</feature>
<accession>A0A3S0I234</accession>
<dbReference type="Proteomes" id="UP000276349">
    <property type="component" value="Unassembled WGS sequence"/>
</dbReference>
<keyword evidence="9" id="KW-0966">Cell projection</keyword>
<keyword evidence="9" id="KW-0282">Flagellum</keyword>
<reference evidence="9 10" key="1">
    <citation type="submission" date="2018-12" db="EMBL/GenBank/DDBJ databases">
        <authorList>
            <person name="Yu L."/>
        </authorList>
    </citation>
    <scope>NUCLEOTIDE SEQUENCE [LARGE SCALE GENOMIC DNA]</scope>
    <source>
        <strain evidence="9 10">S5H2222</strain>
    </source>
</reference>
<dbReference type="PROSITE" id="PS51123">
    <property type="entry name" value="OMPA_2"/>
    <property type="match status" value="1"/>
</dbReference>
<evidence type="ECO:0000256" key="4">
    <source>
        <dbReference type="ARBA" id="ARBA00022692"/>
    </source>
</evidence>
<dbReference type="OrthoDB" id="9815217at2"/>
<dbReference type="SUPFAM" id="SSF103088">
    <property type="entry name" value="OmpA-like"/>
    <property type="match status" value="1"/>
</dbReference>